<dbReference type="Gene3D" id="1.10.510.10">
    <property type="entry name" value="Transferase(Phosphotransferase) domain 1"/>
    <property type="match status" value="1"/>
</dbReference>
<comment type="caution">
    <text evidence="2">The sequence shown here is derived from an EMBL/GenBank/DDBJ whole genome shotgun (WGS) entry which is preliminary data.</text>
</comment>
<dbReference type="EMBL" id="CAJVPV010002562">
    <property type="protein sequence ID" value="CAG8529826.1"/>
    <property type="molecule type" value="Genomic_DNA"/>
</dbReference>
<dbReference type="Proteomes" id="UP000789342">
    <property type="component" value="Unassembled WGS sequence"/>
</dbReference>
<dbReference type="SUPFAM" id="SSF56112">
    <property type="entry name" value="Protein kinase-like (PK-like)"/>
    <property type="match status" value="1"/>
</dbReference>
<dbReference type="InterPro" id="IPR000719">
    <property type="entry name" value="Prot_kinase_dom"/>
</dbReference>
<keyword evidence="3" id="KW-1185">Reference proteome</keyword>
<accession>A0A9N9AGA7</accession>
<dbReference type="PROSITE" id="PS50011">
    <property type="entry name" value="PROTEIN_KINASE_DOM"/>
    <property type="match status" value="1"/>
</dbReference>
<feature type="domain" description="Protein kinase" evidence="1">
    <location>
        <begin position="842"/>
        <end position="1110"/>
    </location>
</feature>
<dbReference type="InterPro" id="IPR001245">
    <property type="entry name" value="Ser-Thr/Tyr_kinase_cat_dom"/>
</dbReference>
<evidence type="ECO:0000313" key="2">
    <source>
        <dbReference type="EMBL" id="CAG8529826.1"/>
    </source>
</evidence>
<proteinExistence type="predicted"/>
<dbReference type="Pfam" id="PF07714">
    <property type="entry name" value="PK_Tyr_Ser-Thr"/>
    <property type="match status" value="1"/>
</dbReference>
<sequence length="1188" mass="136390">MACDVGNTTLQEPGESNIVTREWTSGNRDIDDCIKEYQIKWIPFDTLVDVEVFKEGDAGSIFSATWCEDDKLPTSRMVEFKALPGSQTEDPIEFIREFKSYIMLDSSHYKGHVYGITQYTKTNQYMIVKIYSGSGRCPQCKQTNTCTDWCQPCDPYSVTQGWKSGIDYIDGYLNSVQLSNEGYSYMIEWIPFDRLNNIRIKKRLKSDPLCSAIWLDGLRQTKESRTSPYTVELMVLHNIHAGALEPKKELKNVLGHNDFRIYGITQNTEANQCMAIFDEHYNLRNKFHGECAHCKRDNTFLSWCKSCDPFIEIQGWTSGNKDIDDCVKEYQLNSNNYEKGIEWIPSDRLNNVQMIRKDEFETIFSATWLDGVRTLKSLKRDEDSYSRSRLLSCKVELKAFNGSPKSILEFIKEFKSHLENNDNDSIIHGITQNMETNQYMIVLDEFGSMRNTYHRMCAQCLRNNTHYNWCISCDPLIETRGWTSGNKEIDAFIKELQLKCTGYCDIIEWIPFDRLDNLRVIRKNGANSIFLATWLDGKRSYPEVFGSDYPRTRSPPCSVDLKALGGSQTSTSEFIKELKNLLELVNDKPHIYGVTQNKETNQYMIVFDEFGYFRSSLFGECAQCGRSNSSEAWCQSCDPSIVVQRWKSGNADIDDFIRELQLKSTSNYGVVEWIPFNRLNNIQRIEGVGPEVIFSATWLDGIRTYEETPPSTFIKSRMPCTVELKALHSSQPNSREFTEEINNYAKSKIVKLYGITQDTETNQFMVIYDAIDFMRNREFGRCARCRRYNTSQTWCQSCDPKIMVAQKDWTSGNKDIDSCIREFQFESTEYEKVIEWIPFDRLKSVAIIGKGGFSAVYSAIWMDGARKSKFGSQSRSDSCVVALKTLPGSQTNSSDFLREFRNQMECRFEGSSLEVYGLTQNPTTGEYLMVYQYANRGSLHGFITSNFKGLTWNSKLCQLCDITKDLTQIHKAGYIHNDFHSGNVLLNQYVGGTTKCYIADLGLSRKESESDSEDHIYGVMPYVAPEILSGQQYAKSADIYSLGVMMAEISTGNRPFDGLQFDTSLALDIIKGLRPEFAPGTPDCYVELAKKCMDSNPEKRPTADVVHSTIYRWWHDMDQEKCETTQKFKAADQMIQKLPIISQKHESFMYTSKAINTREIKKAYYSTTTDSAQINLCISEESMFGTYY</sequence>
<organism evidence="2 3">
    <name type="scientific">Acaulospora morrowiae</name>
    <dbReference type="NCBI Taxonomy" id="94023"/>
    <lineage>
        <taxon>Eukaryota</taxon>
        <taxon>Fungi</taxon>
        <taxon>Fungi incertae sedis</taxon>
        <taxon>Mucoromycota</taxon>
        <taxon>Glomeromycotina</taxon>
        <taxon>Glomeromycetes</taxon>
        <taxon>Diversisporales</taxon>
        <taxon>Acaulosporaceae</taxon>
        <taxon>Acaulospora</taxon>
    </lineage>
</organism>
<dbReference type="InterPro" id="IPR011009">
    <property type="entry name" value="Kinase-like_dom_sf"/>
</dbReference>
<reference evidence="2" key="1">
    <citation type="submission" date="2021-06" db="EMBL/GenBank/DDBJ databases">
        <authorList>
            <person name="Kallberg Y."/>
            <person name="Tangrot J."/>
            <person name="Rosling A."/>
        </authorList>
    </citation>
    <scope>NUCLEOTIDE SEQUENCE</scope>
    <source>
        <strain evidence="2">CL551</strain>
    </source>
</reference>
<dbReference type="AlphaFoldDB" id="A0A9N9AGA7"/>
<name>A0A9N9AGA7_9GLOM</name>
<evidence type="ECO:0000313" key="3">
    <source>
        <dbReference type="Proteomes" id="UP000789342"/>
    </source>
</evidence>
<dbReference type="GO" id="GO:0005524">
    <property type="term" value="F:ATP binding"/>
    <property type="evidence" value="ECO:0007669"/>
    <property type="project" value="InterPro"/>
</dbReference>
<evidence type="ECO:0000259" key="1">
    <source>
        <dbReference type="PROSITE" id="PS50011"/>
    </source>
</evidence>
<gene>
    <name evidence="2" type="ORF">AMORRO_LOCUS4617</name>
</gene>
<dbReference type="GO" id="GO:0004674">
    <property type="term" value="F:protein serine/threonine kinase activity"/>
    <property type="evidence" value="ECO:0007669"/>
    <property type="project" value="TreeGrafter"/>
</dbReference>
<protein>
    <submittedName>
        <fullName evidence="2">1044_t:CDS:1</fullName>
    </submittedName>
</protein>
<dbReference type="InterPro" id="IPR051681">
    <property type="entry name" value="Ser/Thr_Kinases-Pseudokinases"/>
</dbReference>
<dbReference type="PANTHER" id="PTHR44329">
    <property type="entry name" value="SERINE/THREONINE-PROTEIN KINASE TNNI3K-RELATED"/>
    <property type="match status" value="1"/>
</dbReference>
<dbReference type="OrthoDB" id="2412683at2759"/>